<organism evidence="3 4">
    <name type="scientific">Actinoplanes aureus</name>
    <dbReference type="NCBI Taxonomy" id="2792083"/>
    <lineage>
        <taxon>Bacteria</taxon>
        <taxon>Bacillati</taxon>
        <taxon>Actinomycetota</taxon>
        <taxon>Actinomycetes</taxon>
        <taxon>Micromonosporales</taxon>
        <taxon>Micromonosporaceae</taxon>
        <taxon>Actinoplanes</taxon>
    </lineage>
</organism>
<keyword evidence="4" id="KW-1185">Reference proteome</keyword>
<dbReference type="AlphaFoldDB" id="A0A931G043"/>
<dbReference type="GO" id="GO:0006508">
    <property type="term" value="P:proteolysis"/>
    <property type="evidence" value="ECO:0007669"/>
    <property type="project" value="InterPro"/>
</dbReference>
<dbReference type="SUPFAM" id="SSF53474">
    <property type="entry name" value="alpha/beta-Hydrolases"/>
    <property type="match status" value="1"/>
</dbReference>
<dbReference type="GO" id="GO:0005737">
    <property type="term" value="C:cytoplasm"/>
    <property type="evidence" value="ECO:0007669"/>
    <property type="project" value="TreeGrafter"/>
</dbReference>
<dbReference type="InterPro" id="IPR050452">
    <property type="entry name" value="Metacaspase"/>
</dbReference>
<dbReference type="PANTHER" id="PTHR48104">
    <property type="entry name" value="METACASPASE-4"/>
    <property type="match status" value="1"/>
</dbReference>
<feature type="domain" description="DUF7379" evidence="2">
    <location>
        <begin position="847"/>
        <end position="947"/>
    </location>
</feature>
<dbReference type="PANTHER" id="PTHR48104:SF30">
    <property type="entry name" value="METACASPASE-1"/>
    <property type="match status" value="1"/>
</dbReference>
<evidence type="ECO:0000313" key="4">
    <source>
        <dbReference type="Proteomes" id="UP000598146"/>
    </source>
</evidence>
<dbReference type="SUPFAM" id="SSF52129">
    <property type="entry name" value="Caspase-like"/>
    <property type="match status" value="1"/>
</dbReference>
<dbReference type="InterPro" id="IPR055803">
    <property type="entry name" value="DUF7379"/>
</dbReference>
<evidence type="ECO:0000259" key="2">
    <source>
        <dbReference type="Pfam" id="PF24096"/>
    </source>
</evidence>
<dbReference type="Pfam" id="PF00656">
    <property type="entry name" value="Peptidase_C14"/>
    <property type="match status" value="1"/>
</dbReference>
<protein>
    <submittedName>
        <fullName evidence="3">Caspase family protein</fullName>
    </submittedName>
</protein>
<dbReference type="RefSeq" id="WP_196417247.1">
    <property type="nucleotide sequence ID" value="NZ_JADQTO010000015.1"/>
</dbReference>
<sequence length="1076" mass="112582">MPGTVYALLVGINDYQGRLDTLAGCVDDAKAFWTFLKGRVPAGSLSVLPFFDQQATRARITDAFSSHLGKAAAGDVAVFFFAGHGSFERVEDRFWFLEPTGRNQTLVCADSRRPGVPDLADKELSVLLDEVSARGPHVLVVLDCCHSGGGTRTPQGLPAGVRVRMAPPAAQVRAVDTYLPAVREAVLRARDAAARPIAGLGRHVALSACESHQLSKEIEYGEDGGSRGVFSSALVEALTLLGPGATYRQLLGAATNRVRNRVGDQSPVSYATEPDDLDQVVLGGTVQAPRSGVTLEHDRDGWWIDAGTVHGVVAPQGTETTVLAVLPPDPAGGDQPLGQVRVTRADPARSQVQADGDWQPDPARRYPAVVVDVPLPPATVELRGEPRGVELVRAALRDSPHVREAANGHGQRFLVVAEAGRLTVARADATPLTSAVNADEAGARTVARRLEHLARWHLIKELDNPGSAIAGQVELEIVPAEKGEEPPRPGEREPLPLDPGGVIRLGYRRTGAGWTKPYVFVHVHNRSDRDLYCALLDLTDSFRCHGKLLPVTRIPAGGSAVAFHGRPIDIGLPQKRIEAGGTQVRDWLKLIAAEQRFEPDAYALPNLDEVVTRGPATRGPGRRSVLDRIGDRVVTRDAGDDEEPAGAPEWTTTTVALVTERPADGVTVPGAGEARLSNGDTDVMTVQGHPGLAGARVVLGTSEQAVRALGVPDVAPPLPAGESRISAVTFSGVRATEDALDHLAVSGDFAADQVTPQQPLRLRLRLPAGDDDLVLAVARDGELFLPLGVGTRSADGEIRLDLVRLPGNEVRVFFQRLAGYRLGTGSGPRLSPAEAGTGRVLLLVHAVPGGTETVLAGLRESVGDAYDTVLAFDADSVGTTVEQNAAALADGLARAGVNASAGRRLDVVAHSIGALVARWWLERGGGADVTRRVVLTGVPNAGTLWARAPGGWATGALALGLNQTVPAAVLGGLAGIVERAGPGTGGLEPDPATGTGEAGVACTVVAGQASPRLRPLLARFGAAPDESGDLLVSAASMRTPGAVVRQVPCDHLTYFQEPQALAAVAAALTVSSAAAD</sequence>
<dbReference type="InterPro" id="IPR029058">
    <property type="entry name" value="AB_hydrolase_fold"/>
</dbReference>
<accession>A0A931G043</accession>
<dbReference type="Gene3D" id="3.40.50.1460">
    <property type="match status" value="1"/>
</dbReference>
<dbReference type="GO" id="GO:0004197">
    <property type="term" value="F:cysteine-type endopeptidase activity"/>
    <property type="evidence" value="ECO:0007669"/>
    <property type="project" value="InterPro"/>
</dbReference>
<comment type="caution">
    <text evidence="3">The sequence shown here is derived from an EMBL/GenBank/DDBJ whole genome shotgun (WGS) entry which is preliminary data.</text>
</comment>
<dbReference type="EMBL" id="JADQTO010000015">
    <property type="protein sequence ID" value="MBG0565470.1"/>
    <property type="molecule type" value="Genomic_DNA"/>
</dbReference>
<proteinExistence type="predicted"/>
<evidence type="ECO:0000259" key="1">
    <source>
        <dbReference type="Pfam" id="PF00656"/>
    </source>
</evidence>
<feature type="domain" description="Peptidase C14 caspase" evidence="1">
    <location>
        <begin position="6"/>
        <end position="271"/>
    </location>
</feature>
<gene>
    <name evidence="3" type="ORF">I4J89_28855</name>
</gene>
<dbReference type="InterPro" id="IPR011600">
    <property type="entry name" value="Pept_C14_caspase"/>
</dbReference>
<reference evidence="3" key="1">
    <citation type="submission" date="2020-11" db="EMBL/GenBank/DDBJ databases">
        <title>Isolation and identification of active actinomycetes.</title>
        <authorList>
            <person name="Sun X."/>
        </authorList>
    </citation>
    <scope>NUCLEOTIDE SEQUENCE</scope>
    <source>
        <strain evidence="3">NEAU-A11</strain>
    </source>
</reference>
<dbReference type="InterPro" id="IPR029030">
    <property type="entry name" value="Caspase-like_dom_sf"/>
</dbReference>
<dbReference type="Proteomes" id="UP000598146">
    <property type="component" value="Unassembled WGS sequence"/>
</dbReference>
<name>A0A931G043_9ACTN</name>
<evidence type="ECO:0000313" key="3">
    <source>
        <dbReference type="EMBL" id="MBG0565470.1"/>
    </source>
</evidence>
<dbReference type="Gene3D" id="3.40.50.1820">
    <property type="entry name" value="alpha/beta hydrolase"/>
    <property type="match status" value="1"/>
</dbReference>
<dbReference type="Pfam" id="PF24096">
    <property type="entry name" value="DUF7379"/>
    <property type="match status" value="1"/>
</dbReference>